<dbReference type="CDD" id="cd11660">
    <property type="entry name" value="SANT_TRF"/>
    <property type="match status" value="1"/>
</dbReference>
<gene>
    <name evidence="9" type="ORF">Tsubulata_025340</name>
</gene>
<evidence type="ECO:0000256" key="4">
    <source>
        <dbReference type="PROSITE-ProRule" id="PRU00146"/>
    </source>
</evidence>
<feature type="domain" description="PHD-type" evidence="7">
    <location>
        <begin position="26"/>
        <end position="73"/>
    </location>
</feature>
<evidence type="ECO:0008006" key="11">
    <source>
        <dbReference type="Google" id="ProtNLM"/>
    </source>
</evidence>
<dbReference type="CDD" id="cd15532">
    <property type="entry name" value="PHD2_CHD_II"/>
    <property type="match status" value="1"/>
</dbReference>
<keyword evidence="6" id="KW-0812">Transmembrane</keyword>
<keyword evidence="1" id="KW-0479">Metal-binding</keyword>
<evidence type="ECO:0000256" key="2">
    <source>
        <dbReference type="ARBA" id="ARBA00022771"/>
    </source>
</evidence>
<keyword evidence="6" id="KW-1133">Transmembrane helix</keyword>
<dbReference type="InterPro" id="IPR001965">
    <property type="entry name" value="Znf_PHD"/>
</dbReference>
<accession>A0A9Q0FX01</accession>
<sequence length="653" mass="69997">MKQAVLAIKTYCAPFGFCTHLFFQYYYECVICDNGGDLLCCDTCPNTYHLECLNPPLEFVPPGDWQCPSCCKEADISTRSHHLKCSKENSSACLGEEDLTNGFSSSYNKDNMVLSSDAPAYPESMSRDCENPPAVSFESLHHLAEAGELLENMTAKTHTDDIQPQQPIESNRDGTVSMLRDVMQGPLEDHRKFLQASEHFFLSFCFLLFYLYICTDLVTVTSDDNLRSKQKQRLTVRGRNGTLTPRSRINELDPITLVSRDKISRSSREHLAQYVPKPLLEGQIINFGRSLPSFSANQGNGVECFIGGNVNSQKVGSPDPQNLLNINAEVKEGHHHSWMTSASNFLSCVPSGGTANSKMMDRCCKPGTDKDMVDAWSEEELDCLWIGVRRHGPKNWETVLRDPRLSFSMYKTGEELKRKWSKEKLKILNNEPSATHHGLGPISSCSVASGGTTHGVGPISSSSVASGGATHGVGPISSSSVPSGGATHFLGPIRSFVPSGGATHGLGPIWLSSAASGGATHGLRPIWLSSAASGGATHRLGPIGTSVVPSVGATHGLGPIGSSVVPSVGATYGLGPIGSSSVPSGAATHGLGPISSSSTASGGAVSANIDCLTRFDTHSPPLNDQLLHKRKRDEETLLLGGLVKITQRQSRQS</sequence>
<keyword evidence="2 4" id="KW-0863">Zinc-finger</keyword>
<dbReference type="EMBL" id="JAKUCV010003315">
    <property type="protein sequence ID" value="KAJ4839433.1"/>
    <property type="molecule type" value="Genomic_DNA"/>
</dbReference>
<dbReference type="Proteomes" id="UP001141552">
    <property type="component" value="Unassembled WGS sequence"/>
</dbReference>
<feature type="transmembrane region" description="Helical" evidence="6">
    <location>
        <begin position="200"/>
        <end position="220"/>
    </location>
</feature>
<dbReference type="Pfam" id="PF00628">
    <property type="entry name" value="PHD"/>
    <property type="match status" value="1"/>
</dbReference>
<dbReference type="SMART" id="SM00249">
    <property type="entry name" value="PHD"/>
    <property type="match status" value="1"/>
</dbReference>
<dbReference type="GO" id="GO:0008270">
    <property type="term" value="F:zinc ion binding"/>
    <property type="evidence" value="ECO:0007669"/>
    <property type="project" value="UniProtKB-KW"/>
</dbReference>
<comment type="caution">
    <text evidence="9">The sequence shown here is derived from an EMBL/GenBank/DDBJ whole genome shotgun (WGS) entry which is preliminary data.</text>
</comment>
<evidence type="ECO:0000256" key="1">
    <source>
        <dbReference type="ARBA" id="ARBA00022723"/>
    </source>
</evidence>
<dbReference type="SUPFAM" id="SSF46689">
    <property type="entry name" value="Homeodomain-like"/>
    <property type="match status" value="1"/>
</dbReference>
<protein>
    <recommendedName>
        <fullName evidence="11">PHD-type domain-containing protein</fullName>
    </recommendedName>
</protein>
<dbReference type="PROSITE" id="PS50090">
    <property type="entry name" value="MYB_LIKE"/>
    <property type="match status" value="1"/>
</dbReference>
<feature type="region of interest" description="Disordered" evidence="5">
    <location>
        <begin position="458"/>
        <end position="481"/>
    </location>
</feature>
<feature type="domain" description="Myb-like" evidence="8">
    <location>
        <begin position="376"/>
        <end position="424"/>
    </location>
</feature>
<dbReference type="PANTHER" id="PTHR24102:SF28">
    <property type="entry name" value="PHD-TYPE DOMAIN-CONTAINING PROTEIN"/>
    <property type="match status" value="1"/>
</dbReference>
<evidence type="ECO:0000259" key="7">
    <source>
        <dbReference type="PROSITE" id="PS50016"/>
    </source>
</evidence>
<dbReference type="InterPro" id="IPR013083">
    <property type="entry name" value="Znf_RING/FYVE/PHD"/>
</dbReference>
<dbReference type="InterPro" id="IPR019786">
    <property type="entry name" value="Zinc_finger_PHD-type_CS"/>
</dbReference>
<dbReference type="OrthoDB" id="1436401at2759"/>
<feature type="compositionally biased region" description="Low complexity" evidence="5">
    <location>
        <begin position="472"/>
        <end position="481"/>
    </location>
</feature>
<evidence type="ECO:0000259" key="8">
    <source>
        <dbReference type="PROSITE" id="PS50090"/>
    </source>
</evidence>
<dbReference type="InterPro" id="IPR009057">
    <property type="entry name" value="Homeodomain-like_sf"/>
</dbReference>
<dbReference type="Gene3D" id="1.10.10.60">
    <property type="entry name" value="Homeodomain-like"/>
    <property type="match status" value="1"/>
</dbReference>
<keyword evidence="3" id="KW-0862">Zinc</keyword>
<evidence type="ECO:0000256" key="5">
    <source>
        <dbReference type="SAM" id="MobiDB-lite"/>
    </source>
</evidence>
<keyword evidence="10" id="KW-1185">Reference proteome</keyword>
<name>A0A9Q0FX01_9ROSI</name>
<dbReference type="InterPro" id="IPR019787">
    <property type="entry name" value="Znf_PHD-finger"/>
</dbReference>
<dbReference type="PANTHER" id="PTHR24102">
    <property type="entry name" value="PHD FINGER PROTEIN"/>
    <property type="match status" value="1"/>
</dbReference>
<reference evidence="9" key="1">
    <citation type="submission" date="2022-02" db="EMBL/GenBank/DDBJ databases">
        <authorList>
            <person name="Henning P.M."/>
            <person name="McCubbin A.G."/>
            <person name="Shore J.S."/>
        </authorList>
    </citation>
    <scope>NUCLEOTIDE SEQUENCE</scope>
    <source>
        <strain evidence="9">F60SS</strain>
        <tissue evidence="9">Leaves</tissue>
    </source>
</reference>
<dbReference type="PROSITE" id="PS50016">
    <property type="entry name" value="ZF_PHD_2"/>
    <property type="match status" value="1"/>
</dbReference>
<proteinExistence type="predicted"/>
<evidence type="ECO:0000256" key="3">
    <source>
        <dbReference type="ARBA" id="ARBA00022833"/>
    </source>
</evidence>
<evidence type="ECO:0000313" key="9">
    <source>
        <dbReference type="EMBL" id="KAJ4839433.1"/>
    </source>
</evidence>
<keyword evidence="6" id="KW-0472">Membrane</keyword>
<dbReference type="InterPro" id="IPR011011">
    <property type="entry name" value="Znf_FYVE_PHD"/>
</dbReference>
<dbReference type="InterPro" id="IPR001005">
    <property type="entry name" value="SANT/Myb"/>
</dbReference>
<dbReference type="Gene3D" id="3.30.40.10">
    <property type="entry name" value="Zinc/RING finger domain, C3HC4 (zinc finger)"/>
    <property type="match status" value="1"/>
</dbReference>
<organism evidence="9 10">
    <name type="scientific">Turnera subulata</name>
    <dbReference type="NCBI Taxonomy" id="218843"/>
    <lineage>
        <taxon>Eukaryota</taxon>
        <taxon>Viridiplantae</taxon>
        <taxon>Streptophyta</taxon>
        <taxon>Embryophyta</taxon>
        <taxon>Tracheophyta</taxon>
        <taxon>Spermatophyta</taxon>
        <taxon>Magnoliopsida</taxon>
        <taxon>eudicotyledons</taxon>
        <taxon>Gunneridae</taxon>
        <taxon>Pentapetalae</taxon>
        <taxon>rosids</taxon>
        <taxon>fabids</taxon>
        <taxon>Malpighiales</taxon>
        <taxon>Passifloraceae</taxon>
        <taxon>Turnera</taxon>
    </lineage>
</organism>
<dbReference type="AlphaFoldDB" id="A0A9Q0FX01"/>
<dbReference type="PROSITE" id="PS01359">
    <property type="entry name" value="ZF_PHD_1"/>
    <property type="match status" value="1"/>
</dbReference>
<evidence type="ECO:0000313" key="10">
    <source>
        <dbReference type="Proteomes" id="UP001141552"/>
    </source>
</evidence>
<reference evidence="9" key="2">
    <citation type="journal article" date="2023" name="Plants (Basel)">
        <title>Annotation of the Turnera subulata (Passifloraceae) Draft Genome Reveals the S-Locus Evolved after the Divergence of Turneroideae from Passifloroideae in a Stepwise Manner.</title>
        <authorList>
            <person name="Henning P.M."/>
            <person name="Roalson E.H."/>
            <person name="Mir W."/>
            <person name="McCubbin A.G."/>
            <person name="Shore J.S."/>
        </authorList>
    </citation>
    <scope>NUCLEOTIDE SEQUENCE</scope>
    <source>
        <strain evidence="9">F60SS</strain>
    </source>
</reference>
<evidence type="ECO:0000256" key="6">
    <source>
        <dbReference type="SAM" id="Phobius"/>
    </source>
</evidence>
<dbReference type="SUPFAM" id="SSF57903">
    <property type="entry name" value="FYVE/PHD zinc finger"/>
    <property type="match status" value="1"/>
</dbReference>